<evidence type="ECO:0000256" key="4">
    <source>
        <dbReference type="ARBA" id="ARBA00022692"/>
    </source>
</evidence>
<dbReference type="Gene3D" id="2.170.130.10">
    <property type="entry name" value="TonB-dependent receptor, plug domain"/>
    <property type="match status" value="1"/>
</dbReference>
<dbReference type="InterPro" id="IPR036942">
    <property type="entry name" value="Beta-barrel_TonB_sf"/>
</dbReference>
<accession>A0A7S7SM07</accession>
<dbReference type="Pfam" id="PF25183">
    <property type="entry name" value="OMP_b-brl_4"/>
    <property type="match status" value="1"/>
</dbReference>
<evidence type="ECO:0000256" key="1">
    <source>
        <dbReference type="ARBA" id="ARBA00004571"/>
    </source>
</evidence>
<feature type="compositionally biased region" description="Basic and acidic residues" evidence="8">
    <location>
        <begin position="899"/>
        <end position="910"/>
    </location>
</feature>
<sequence length="1030" mass="112293">MCLLATVLHAEGRTSAIAGEVRDESGASIPRSSIAIRNLDTGNLRSTQSDESGRYRIAFLELGRYEVTFEAAGFTPQSVSPVELTLDREVVVNPAMKVAGNTSVLQVSAKVHSMDTSAAALSSLVGQEQISELPLNGRDYLQLATLQPGVLVARAQGRNANTGFGIQLSISGSRPVQNSYRLDGISISDHTSSTPGSINGLNLGVDAIREFVVLNGTYGAQYGRAAGGVINAATRSGGNEFHGTLYHFLRNDNFDARNFFDGAAPQEFRRNQSGASAGGPIAKNRLFFFANAEALWQARGSTTINTTISERTRAGILKDRTVTVDPAIARLLSLFPRANGQDFGETGLFIFANQTTGNERFLSTRVDWLASSSDSLFLRYNLDSGNRNSQTPFALGQQLNNTRTQSAVLESQHVFSAHIMNAARLGFSRSVTNFNVTHASDPAVDDPSLIFVPGARSIGLVNVPGLTQFPGGSEALDAELDAFSSFQAYDDFTVSSGRHILNIGAFVERTRFNQDSRSSQNGELTFASLADFLTNRPQRLRAQLPGSSTVRGFRQWIAGGYLQDAWRITPRFRIDLGLRYEWTSVPTEVNGRMSNLDDLTSPQMRTSGPLFDNPSRRNFAPRAGIAWNLPGRPGTVLRSGYGIYSDLVLSQYLLITGVRNPPFYLRGDANAVSPGDFPSGLYQRLVNSPSIDLRAERIPRSFTQPYVQQWNVNLQQPLGRAGHLELAYVGSHGLHLSALIEDANLAVPQILPDGRLYFAAGGKRQNPAFGMIRNRTFDGQSFYQAGQLNFTGQWRRGLTLQSAYTFSKSIDDDSVTFAHNESSNSIGIPVNNPRFNRALSNFDVRHSFVTNTQWLAPTKSSGWGRLISAWRIGGVVSVASGLPFSATLGYDAARTLTGRPDRLGGQRPDLKPGASNNPVTHDPLRWIDPSAFQRPVPGYLGNLGRNTIIGPGLFQADLFLGRVFHPPWTGDRVKVDFRAEAYNATNHTNFDLPDPSRMQVFSSTSTPEDVGRITSAGPSREIQFGIKVVF</sequence>
<dbReference type="Pfam" id="PF13620">
    <property type="entry name" value="CarboxypepD_reg"/>
    <property type="match status" value="1"/>
</dbReference>
<dbReference type="AlphaFoldDB" id="A0A7S7SM07"/>
<dbReference type="Gene3D" id="2.40.170.20">
    <property type="entry name" value="TonB-dependent receptor, beta-barrel domain"/>
    <property type="match status" value="1"/>
</dbReference>
<evidence type="ECO:0000313" key="12">
    <source>
        <dbReference type="Proteomes" id="UP000593892"/>
    </source>
</evidence>
<dbReference type="SUPFAM" id="SSF56935">
    <property type="entry name" value="Porins"/>
    <property type="match status" value="1"/>
</dbReference>
<keyword evidence="3 7" id="KW-1134">Transmembrane beta strand</keyword>
<keyword evidence="4 7" id="KW-0812">Transmembrane</keyword>
<dbReference type="Pfam" id="PF07715">
    <property type="entry name" value="Plug"/>
    <property type="match status" value="1"/>
</dbReference>
<dbReference type="InterPro" id="IPR037066">
    <property type="entry name" value="Plug_dom_sf"/>
</dbReference>
<evidence type="ECO:0000256" key="2">
    <source>
        <dbReference type="ARBA" id="ARBA00022448"/>
    </source>
</evidence>
<comment type="subcellular location">
    <subcellularLocation>
        <location evidence="1 7">Cell outer membrane</location>
        <topology evidence="1 7">Multi-pass membrane protein</topology>
    </subcellularLocation>
</comment>
<dbReference type="Gene3D" id="2.60.40.1120">
    <property type="entry name" value="Carboxypeptidase-like, regulatory domain"/>
    <property type="match status" value="1"/>
</dbReference>
<dbReference type="InterPro" id="IPR008969">
    <property type="entry name" value="CarboxyPept-like_regulatory"/>
</dbReference>
<dbReference type="SUPFAM" id="SSF49464">
    <property type="entry name" value="Carboxypeptidase regulatory domain-like"/>
    <property type="match status" value="1"/>
</dbReference>
<name>A0A7S7SM07_PALFE</name>
<dbReference type="InterPro" id="IPR057601">
    <property type="entry name" value="Oar-like_b-barrel"/>
</dbReference>
<evidence type="ECO:0000313" key="11">
    <source>
        <dbReference type="EMBL" id="QOY89016.1"/>
    </source>
</evidence>
<dbReference type="PROSITE" id="PS52016">
    <property type="entry name" value="TONB_DEPENDENT_REC_3"/>
    <property type="match status" value="1"/>
</dbReference>
<feature type="domain" description="TonB-dependent receptor plug" evidence="9">
    <location>
        <begin position="123"/>
        <end position="229"/>
    </location>
</feature>
<dbReference type="InterPro" id="IPR012910">
    <property type="entry name" value="Plug_dom"/>
</dbReference>
<keyword evidence="2 7" id="KW-0813">Transport</keyword>
<dbReference type="GO" id="GO:0044718">
    <property type="term" value="P:siderophore transmembrane transport"/>
    <property type="evidence" value="ECO:0007669"/>
    <property type="project" value="TreeGrafter"/>
</dbReference>
<proteinExistence type="inferred from homology"/>
<organism evidence="11 12">
    <name type="scientific">Paludibaculum fermentans</name>
    <dbReference type="NCBI Taxonomy" id="1473598"/>
    <lineage>
        <taxon>Bacteria</taxon>
        <taxon>Pseudomonadati</taxon>
        <taxon>Acidobacteriota</taxon>
        <taxon>Terriglobia</taxon>
        <taxon>Bryobacterales</taxon>
        <taxon>Bryobacteraceae</taxon>
        <taxon>Paludibaculum</taxon>
    </lineage>
</organism>
<keyword evidence="12" id="KW-1185">Reference proteome</keyword>
<keyword evidence="11" id="KW-0675">Receptor</keyword>
<evidence type="ECO:0000256" key="3">
    <source>
        <dbReference type="ARBA" id="ARBA00022452"/>
    </source>
</evidence>
<feature type="region of interest" description="Disordered" evidence="8">
    <location>
        <begin position="993"/>
        <end position="1015"/>
    </location>
</feature>
<dbReference type="EMBL" id="CP063849">
    <property type="protein sequence ID" value="QOY89016.1"/>
    <property type="molecule type" value="Genomic_DNA"/>
</dbReference>
<dbReference type="GO" id="GO:0015344">
    <property type="term" value="F:siderophore uptake transmembrane transporter activity"/>
    <property type="evidence" value="ECO:0007669"/>
    <property type="project" value="TreeGrafter"/>
</dbReference>
<keyword evidence="5 7" id="KW-0472">Membrane</keyword>
<gene>
    <name evidence="11" type="ORF">IRI77_03395</name>
</gene>
<dbReference type="PANTHER" id="PTHR30069:SF46">
    <property type="entry name" value="OAR PROTEIN"/>
    <property type="match status" value="1"/>
</dbReference>
<evidence type="ECO:0000256" key="5">
    <source>
        <dbReference type="ARBA" id="ARBA00023136"/>
    </source>
</evidence>
<dbReference type="RefSeq" id="WP_194450678.1">
    <property type="nucleotide sequence ID" value="NZ_CP063849.1"/>
</dbReference>
<feature type="domain" description="TonB-dependent transporter Oar-like beta-barrel" evidence="10">
    <location>
        <begin position="234"/>
        <end position="1023"/>
    </location>
</feature>
<dbReference type="PANTHER" id="PTHR30069">
    <property type="entry name" value="TONB-DEPENDENT OUTER MEMBRANE RECEPTOR"/>
    <property type="match status" value="1"/>
</dbReference>
<evidence type="ECO:0000259" key="10">
    <source>
        <dbReference type="Pfam" id="PF25183"/>
    </source>
</evidence>
<dbReference type="GO" id="GO:0009279">
    <property type="term" value="C:cell outer membrane"/>
    <property type="evidence" value="ECO:0007669"/>
    <property type="project" value="UniProtKB-SubCell"/>
</dbReference>
<dbReference type="InterPro" id="IPR039426">
    <property type="entry name" value="TonB-dep_rcpt-like"/>
</dbReference>
<reference evidence="11 12" key="1">
    <citation type="submission" date="2020-10" db="EMBL/GenBank/DDBJ databases">
        <title>Complete genome sequence of Paludibaculum fermentans P105T, a facultatively anaerobic acidobacterium capable of dissimilatory Fe(III) reduction.</title>
        <authorList>
            <person name="Dedysh S.N."/>
            <person name="Beletsky A.V."/>
            <person name="Kulichevskaya I.S."/>
            <person name="Mardanov A.V."/>
            <person name="Ravin N.V."/>
        </authorList>
    </citation>
    <scope>NUCLEOTIDE SEQUENCE [LARGE SCALE GENOMIC DNA]</scope>
    <source>
        <strain evidence="11 12">P105</strain>
    </source>
</reference>
<evidence type="ECO:0000259" key="9">
    <source>
        <dbReference type="Pfam" id="PF07715"/>
    </source>
</evidence>
<evidence type="ECO:0000256" key="8">
    <source>
        <dbReference type="SAM" id="MobiDB-lite"/>
    </source>
</evidence>
<evidence type="ECO:0000256" key="7">
    <source>
        <dbReference type="PROSITE-ProRule" id="PRU01360"/>
    </source>
</evidence>
<dbReference type="Proteomes" id="UP000593892">
    <property type="component" value="Chromosome"/>
</dbReference>
<comment type="similarity">
    <text evidence="7">Belongs to the TonB-dependent receptor family.</text>
</comment>
<dbReference type="KEGG" id="pfer:IRI77_03395"/>
<feature type="region of interest" description="Disordered" evidence="8">
    <location>
        <begin position="898"/>
        <end position="924"/>
    </location>
</feature>
<protein>
    <submittedName>
        <fullName evidence="11">TonB-dependent receptor</fullName>
    </submittedName>
</protein>
<evidence type="ECO:0000256" key="6">
    <source>
        <dbReference type="ARBA" id="ARBA00023237"/>
    </source>
</evidence>
<keyword evidence="6 7" id="KW-0998">Cell outer membrane</keyword>